<dbReference type="PANTHER" id="PTHR30347">
    <property type="entry name" value="POTASSIUM CHANNEL RELATED"/>
    <property type="match status" value="1"/>
</dbReference>
<feature type="domain" description="Mechanosensitive ion channel MscS C-terminal" evidence="9">
    <location>
        <begin position="455"/>
        <end position="542"/>
    </location>
</feature>
<evidence type="ECO:0000259" key="9">
    <source>
        <dbReference type="Pfam" id="PF21082"/>
    </source>
</evidence>
<dbReference type="InterPro" id="IPR049142">
    <property type="entry name" value="MS_channel_1st"/>
</dbReference>
<feature type="transmembrane region" description="Helical" evidence="7">
    <location>
        <begin position="332"/>
        <end position="350"/>
    </location>
</feature>
<dbReference type="Proteomes" id="UP000217944">
    <property type="component" value="Unassembled WGS sequence"/>
</dbReference>
<dbReference type="GO" id="GO:0005886">
    <property type="term" value="C:plasma membrane"/>
    <property type="evidence" value="ECO:0007669"/>
    <property type="project" value="UniProtKB-SubCell"/>
</dbReference>
<comment type="similarity">
    <text evidence="2">Belongs to the MscS (TC 1.A.23) family.</text>
</comment>
<evidence type="ECO:0008006" key="13">
    <source>
        <dbReference type="Google" id="ProtNLM"/>
    </source>
</evidence>
<evidence type="ECO:0000256" key="4">
    <source>
        <dbReference type="ARBA" id="ARBA00022692"/>
    </source>
</evidence>
<reference evidence="11 12" key="1">
    <citation type="journal article" date="2017" name="Syst. Appl. Microbiol.">
        <title>Lebetimonas natsushimae sp. nov., a novel strictly anaerobic, moderately thermophilic chemoautotroph isolated from a deep-sea hydrothermal vent polychaete nest in the Mid-Okinawa Trough.</title>
        <authorList>
            <person name="Nagata R."/>
            <person name="Takaki Y."/>
            <person name="Tame A."/>
            <person name="Nunoura T."/>
            <person name="Muto H."/>
            <person name="Mino S."/>
            <person name="Sawayama S."/>
            <person name="Takai K."/>
            <person name="Nakagawa S."/>
        </authorList>
    </citation>
    <scope>NUCLEOTIDE SEQUENCE [LARGE SCALE GENOMIC DNA]</scope>
    <source>
        <strain evidence="11 12">HS1857</strain>
    </source>
</reference>
<protein>
    <recommendedName>
        <fullName evidence="13">Mechanosensitive ion channel</fullName>
    </recommendedName>
</protein>
<comment type="caution">
    <text evidence="11">The sequence shown here is derived from an EMBL/GenBank/DDBJ whole genome shotgun (WGS) entry which is preliminary data.</text>
</comment>
<dbReference type="InterPro" id="IPR049278">
    <property type="entry name" value="MS_channel_C"/>
</dbReference>
<accession>A0A292YEW2</accession>
<dbReference type="RefSeq" id="WP_096259089.1">
    <property type="nucleotide sequence ID" value="NZ_BDME01000002.1"/>
</dbReference>
<dbReference type="Gene3D" id="1.10.287.1260">
    <property type="match status" value="1"/>
</dbReference>
<evidence type="ECO:0000259" key="8">
    <source>
        <dbReference type="Pfam" id="PF00924"/>
    </source>
</evidence>
<dbReference type="PANTHER" id="PTHR30347:SF1">
    <property type="entry name" value="MECHANOSENSITIVE CHANNEL MSCK"/>
    <property type="match status" value="1"/>
</dbReference>
<dbReference type="EMBL" id="BDME01000002">
    <property type="protein sequence ID" value="GAX87743.1"/>
    <property type="molecule type" value="Genomic_DNA"/>
</dbReference>
<dbReference type="SUPFAM" id="SSF82861">
    <property type="entry name" value="Mechanosensitive channel protein MscS (YggB), transmembrane region"/>
    <property type="match status" value="1"/>
</dbReference>
<dbReference type="InterPro" id="IPR010920">
    <property type="entry name" value="LSM_dom_sf"/>
</dbReference>
<feature type="transmembrane region" description="Helical" evidence="7">
    <location>
        <begin position="362"/>
        <end position="392"/>
    </location>
</feature>
<keyword evidence="6 7" id="KW-0472">Membrane</keyword>
<evidence type="ECO:0000256" key="1">
    <source>
        <dbReference type="ARBA" id="ARBA00004651"/>
    </source>
</evidence>
<dbReference type="SUPFAM" id="SSF82689">
    <property type="entry name" value="Mechanosensitive channel protein MscS (YggB), C-terminal domain"/>
    <property type="match status" value="1"/>
</dbReference>
<dbReference type="InterPro" id="IPR006685">
    <property type="entry name" value="MscS_channel_2nd"/>
</dbReference>
<keyword evidence="3" id="KW-1003">Cell membrane</keyword>
<evidence type="ECO:0000313" key="11">
    <source>
        <dbReference type="EMBL" id="GAX87743.1"/>
    </source>
</evidence>
<evidence type="ECO:0000256" key="7">
    <source>
        <dbReference type="SAM" id="Phobius"/>
    </source>
</evidence>
<comment type="subcellular location">
    <subcellularLocation>
        <location evidence="1">Cell membrane</location>
        <topology evidence="1">Multi-pass membrane protein</topology>
    </subcellularLocation>
</comment>
<proteinExistence type="inferred from homology"/>
<name>A0A292YEW2_9BACT</name>
<dbReference type="Pfam" id="PF00924">
    <property type="entry name" value="MS_channel_2nd"/>
    <property type="match status" value="1"/>
</dbReference>
<gene>
    <name evidence="11" type="ORF">LNAT_P1040</name>
</gene>
<feature type="transmembrane region" description="Helical" evidence="7">
    <location>
        <begin position="291"/>
        <end position="311"/>
    </location>
</feature>
<keyword evidence="4 7" id="KW-0812">Transmembrane</keyword>
<dbReference type="Gene3D" id="3.30.70.100">
    <property type="match status" value="1"/>
</dbReference>
<dbReference type="AlphaFoldDB" id="A0A292YEW2"/>
<dbReference type="Pfam" id="PF21082">
    <property type="entry name" value="MS_channel_3rd"/>
    <property type="match status" value="1"/>
</dbReference>
<dbReference type="Pfam" id="PF21088">
    <property type="entry name" value="MS_channel_1st"/>
    <property type="match status" value="1"/>
</dbReference>
<dbReference type="InterPro" id="IPR011066">
    <property type="entry name" value="MscS_channel_C_sf"/>
</dbReference>
<dbReference type="SUPFAM" id="SSF50182">
    <property type="entry name" value="Sm-like ribonucleoproteins"/>
    <property type="match status" value="1"/>
</dbReference>
<keyword evidence="12" id="KW-1185">Reference proteome</keyword>
<feature type="domain" description="Mechanosensitive ion channel transmembrane helices 2/3" evidence="10">
    <location>
        <begin position="340"/>
        <end position="378"/>
    </location>
</feature>
<evidence type="ECO:0000256" key="2">
    <source>
        <dbReference type="ARBA" id="ARBA00008017"/>
    </source>
</evidence>
<evidence type="ECO:0000256" key="6">
    <source>
        <dbReference type="ARBA" id="ARBA00023136"/>
    </source>
</evidence>
<evidence type="ECO:0000256" key="5">
    <source>
        <dbReference type="ARBA" id="ARBA00022989"/>
    </source>
</evidence>
<evidence type="ECO:0000313" key="12">
    <source>
        <dbReference type="Proteomes" id="UP000217944"/>
    </source>
</evidence>
<sequence>MRFFFIFFIFINLFGANLDELVKQINKNSPDYTLDITLVKKIKELNYVNPFLLVEKIKTEEDYLNLFFKLGNLKKEYDNLPILIKETNKKIDILSSNNDITSKLQTLYYQKLVEIYNKKYEFLDKNFKTFEKKVYKKLFDVKFNPEDAEKNIDYWNNLLKEKQKEFEKLNINLQKWQILNNEENIKKIQQFININIQKQKKIYKNLIKNYLVLFFDALQHKDKKAFSIAEKIEFFSKKTNLTEINDILNDFETFTFGTKAIIYNSKTELKNTLDKMISLIKYPIFKIGNNFITPLDLVLFGIILFFGWFIGKYYKKLIYSLRKKYNISYSNATLLANMGYYTILAISFIFSLKMVGIDLSSLAIIAGALSVGIGFGLQNIVSNFVSGLILMFEKSIKVDDYIQIDENTRGKVIDIHMRSTVIRTNDNIDIIVPNQDFIQNRVINWTLGDEIVRFRIPFGVAYGVDIKKVEKVVLEAIYKSNLPFLRKPQYKSQLIFIEMADSSLNFELFVWVKGEYAMRPRGTKSEFLKVIYEALNKAGIEIPFPQHDLHIRDSVPFEVKIKKD</sequence>
<dbReference type="Gene3D" id="2.30.30.60">
    <property type="match status" value="1"/>
</dbReference>
<evidence type="ECO:0000256" key="3">
    <source>
        <dbReference type="ARBA" id="ARBA00022475"/>
    </source>
</evidence>
<dbReference type="InterPro" id="IPR011014">
    <property type="entry name" value="MscS_channel_TM-2"/>
</dbReference>
<dbReference type="GO" id="GO:0008381">
    <property type="term" value="F:mechanosensitive monoatomic ion channel activity"/>
    <property type="evidence" value="ECO:0007669"/>
    <property type="project" value="UniProtKB-ARBA"/>
</dbReference>
<evidence type="ECO:0000259" key="10">
    <source>
        <dbReference type="Pfam" id="PF21088"/>
    </source>
</evidence>
<keyword evidence="5 7" id="KW-1133">Transmembrane helix</keyword>
<dbReference type="OrthoDB" id="9799209at2"/>
<organism evidence="11 12">
    <name type="scientific">Lebetimonas natsushimae</name>
    <dbReference type="NCBI Taxonomy" id="1936991"/>
    <lineage>
        <taxon>Bacteria</taxon>
        <taxon>Pseudomonadati</taxon>
        <taxon>Campylobacterota</taxon>
        <taxon>Epsilonproteobacteria</taxon>
        <taxon>Nautiliales</taxon>
        <taxon>Nautiliaceae</taxon>
        <taxon>Lebetimonas</taxon>
    </lineage>
</organism>
<dbReference type="InterPro" id="IPR052702">
    <property type="entry name" value="MscS-like_channel"/>
</dbReference>
<feature type="domain" description="Mechanosensitive ion channel MscS" evidence="8">
    <location>
        <begin position="379"/>
        <end position="446"/>
    </location>
</feature>
<dbReference type="InterPro" id="IPR023408">
    <property type="entry name" value="MscS_beta-dom_sf"/>
</dbReference>